<sequence length="302" mass="34216">MPKERSINPAQAQRKLEKTKALKKSKAEQRTRNNEKLARRNPERLQKQIDELRELEKATGSLRPKDKQTLEQLEKDVKAVRRAREAMGDEAPVFKRRWNEDGDRNENGGSLGKRRRDHRDAYKQEDSDVTDEDVRNIPMPRDTPPPIPRRERARNNFNPNGPDISRRQHDANSPAAAAAPLARSKTVYSSAPVLRDLAQESKRFVPSAVAQKLARTKGGEVGSGRLLEPEELDNLEKAGYGDAEKAVDEAEKEAGFKMMNAQVLAQEAQGEDADDFDIDAEARRFEKELKNVEMEEVADEDL</sequence>
<evidence type="ECO:0000256" key="1">
    <source>
        <dbReference type="SAM" id="MobiDB-lite"/>
    </source>
</evidence>
<dbReference type="InterPro" id="IPR019007">
    <property type="entry name" value="Wbp11/ELF5/Saf1_N"/>
</dbReference>
<accession>A0ABR3PP51</accession>
<keyword evidence="4" id="KW-1185">Reference proteome</keyword>
<dbReference type="EMBL" id="JBFMKM010000003">
    <property type="protein sequence ID" value="KAL1311329.1"/>
    <property type="molecule type" value="Genomic_DNA"/>
</dbReference>
<dbReference type="RefSeq" id="XP_069204178.1">
    <property type="nucleotide sequence ID" value="XM_069340706.1"/>
</dbReference>
<gene>
    <name evidence="3" type="ORF">AAFC00_001506</name>
</gene>
<feature type="domain" description="Wbp11/ELF5/Saf1 N-terminal" evidence="2">
    <location>
        <begin position="4"/>
        <end position="81"/>
    </location>
</feature>
<dbReference type="GeneID" id="95975209"/>
<evidence type="ECO:0000313" key="3">
    <source>
        <dbReference type="EMBL" id="KAL1311329.1"/>
    </source>
</evidence>
<feature type="compositionally biased region" description="Basic and acidic residues" evidence="1">
    <location>
        <begin position="14"/>
        <end position="87"/>
    </location>
</feature>
<evidence type="ECO:0000313" key="4">
    <source>
        <dbReference type="Proteomes" id="UP001562354"/>
    </source>
</evidence>
<feature type="compositionally biased region" description="Basic and acidic residues" evidence="1">
    <location>
        <begin position="97"/>
        <end position="106"/>
    </location>
</feature>
<protein>
    <recommendedName>
        <fullName evidence="2">Wbp11/ELF5/Saf1 N-terminal domain-containing protein</fullName>
    </recommendedName>
</protein>
<dbReference type="Pfam" id="PF09429">
    <property type="entry name" value="Wbp11"/>
    <property type="match status" value="1"/>
</dbReference>
<proteinExistence type="predicted"/>
<evidence type="ECO:0000259" key="2">
    <source>
        <dbReference type="Pfam" id="PF09429"/>
    </source>
</evidence>
<name>A0ABR3PP51_9PEZI</name>
<comment type="caution">
    <text evidence="3">The sequence shown here is derived from an EMBL/GenBank/DDBJ whole genome shotgun (WGS) entry which is preliminary data.</text>
</comment>
<feature type="region of interest" description="Disordered" evidence="1">
    <location>
        <begin position="1"/>
        <end position="184"/>
    </location>
</feature>
<organism evidence="3 4">
    <name type="scientific">Neodothiora populina</name>
    <dbReference type="NCBI Taxonomy" id="2781224"/>
    <lineage>
        <taxon>Eukaryota</taxon>
        <taxon>Fungi</taxon>
        <taxon>Dikarya</taxon>
        <taxon>Ascomycota</taxon>
        <taxon>Pezizomycotina</taxon>
        <taxon>Dothideomycetes</taxon>
        <taxon>Dothideomycetidae</taxon>
        <taxon>Dothideales</taxon>
        <taxon>Dothioraceae</taxon>
        <taxon>Neodothiora</taxon>
    </lineage>
</organism>
<dbReference type="Proteomes" id="UP001562354">
    <property type="component" value="Unassembled WGS sequence"/>
</dbReference>
<reference evidence="3 4" key="1">
    <citation type="submission" date="2024-07" db="EMBL/GenBank/DDBJ databases">
        <title>Draft sequence of the Neodothiora populina.</title>
        <authorList>
            <person name="Drown D.D."/>
            <person name="Schuette U.S."/>
            <person name="Buechlein A.B."/>
            <person name="Rusch D.R."/>
            <person name="Winton L.W."/>
            <person name="Adams G.A."/>
        </authorList>
    </citation>
    <scope>NUCLEOTIDE SEQUENCE [LARGE SCALE GENOMIC DNA]</scope>
    <source>
        <strain evidence="3 4">CPC 39397</strain>
    </source>
</reference>